<evidence type="ECO:0000313" key="7">
    <source>
        <dbReference type="EMBL" id="KAA0150215.1"/>
    </source>
</evidence>
<dbReference type="InterPro" id="IPR000415">
    <property type="entry name" value="Nitroreductase-like"/>
</dbReference>
<dbReference type="AlphaFoldDB" id="A0A5A8CBB2"/>
<dbReference type="CDD" id="cd02144">
    <property type="entry name" value="iodotyrosine_dehalogenase"/>
    <property type="match status" value="1"/>
</dbReference>
<dbReference type="EMBL" id="VLTN01000036">
    <property type="protein sequence ID" value="KAA0150215.1"/>
    <property type="molecule type" value="Genomic_DNA"/>
</dbReference>
<gene>
    <name evidence="7" type="ORF">FNF29_05455</name>
</gene>
<evidence type="ECO:0000256" key="1">
    <source>
        <dbReference type="ARBA" id="ARBA00007118"/>
    </source>
</evidence>
<feature type="compositionally biased region" description="Low complexity" evidence="5">
    <location>
        <begin position="73"/>
        <end position="89"/>
    </location>
</feature>
<evidence type="ECO:0000256" key="2">
    <source>
        <dbReference type="ARBA" id="ARBA00022630"/>
    </source>
</evidence>
<dbReference type="SUPFAM" id="SSF55469">
    <property type="entry name" value="FMN-dependent nitroreductase-like"/>
    <property type="match status" value="1"/>
</dbReference>
<reference evidence="7 8" key="1">
    <citation type="submission" date="2019-07" db="EMBL/GenBank/DDBJ databases">
        <title>Genomes of Cafeteria roenbergensis.</title>
        <authorList>
            <person name="Fischer M.G."/>
            <person name="Hackl T."/>
            <person name="Roman M."/>
        </authorList>
    </citation>
    <scope>NUCLEOTIDE SEQUENCE [LARGE SCALE GENOMIC DNA]</scope>
    <source>
        <strain evidence="7 8">BVI</strain>
    </source>
</reference>
<evidence type="ECO:0000259" key="6">
    <source>
        <dbReference type="Pfam" id="PF00881"/>
    </source>
</evidence>
<feature type="compositionally biased region" description="Low complexity" evidence="5">
    <location>
        <begin position="37"/>
        <end position="59"/>
    </location>
</feature>
<dbReference type="Proteomes" id="UP000323011">
    <property type="component" value="Unassembled WGS sequence"/>
</dbReference>
<feature type="domain" description="Nitroreductase" evidence="6">
    <location>
        <begin position="149"/>
        <end position="322"/>
    </location>
</feature>
<evidence type="ECO:0000256" key="3">
    <source>
        <dbReference type="ARBA" id="ARBA00022643"/>
    </source>
</evidence>
<proteinExistence type="inferred from homology"/>
<dbReference type="InterPro" id="IPR050627">
    <property type="entry name" value="Nitroreductase/BluB"/>
</dbReference>
<dbReference type="PANTHER" id="PTHR23026">
    <property type="entry name" value="NADPH NITROREDUCTASE"/>
    <property type="match status" value="1"/>
</dbReference>
<dbReference type="Gene3D" id="3.40.109.10">
    <property type="entry name" value="NADH Oxidase"/>
    <property type="match status" value="1"/>
</dbReference>
<dbReference type="Pfam" id="PF00881">
    <property type="entry name" value="Nitroreductase"/>
    <property type="match status" value="1"/>
</dbReference>
<evidence type="ECO:0000256" key="5">
    <source>
        <dbReference type="SAM" id="MobiDB-lite"/>
    </source>
</evidence>
<evidence type="ECO:0000313" key="8">
    <source>
        <dbReference type="Proteomes" id="UP000323011"/>
    </source>
</evidence>
<keyword evidence="4" id="KW-0560">Oxidoreductase</keyword>
<comment type="similarity">
    <text evidence="1">Belongs to the nitroreductase family.</text>
</comment>
<keyword evidence="3" id="KW-0288">FMN</keyword>
<keyword evidence="8" id="KW-1185">Reference proteome</keyword>
<sequence>MEGAVGSLTSLDMVLLALCTVVAGLILQNLLGQKAPAKPAAVASPSRKQPSSSSTSSSAPGGGSGGDDSEVLRPTSDAAAPPSASAARDPAPKGAGMPDQPVAGVATPFAATQVGEPDSNGHVAFRYTGMPAAEAAKRAAEFQALMQLRRSVRFFAPTPLPEGVLERCVATAASAPSGAHLQPWTFVIVRDRAVRAEIRAAVEAEERLNYAKRMKKGWVDDVAPLVSGLHAGGDVTKPYIEDAPGLVVVMEQPYGREADGSRRTHYYPRESVGLAAGFLIAALTNAGLFTLTSTPMGAEAIIRTSLGRPSNERVFLLMPIGYPAAEATVPFRAPGAERKPTGEAAIIV</sequence>
<keyword evidence="2" id="KW-0285">Flavoprotein</keyword>
<protein>
    <recommendedName>
        <fullName evidence="6">Nitroreductase domain-containing protein</fullName>
    </recommendedName>
</protein>
<dbReference type="OMA" id="THYYPRE"/>
<feature type="region of interest" description="Disordered" evidence="5">
    <location>
        <begin position="37"/>
        <end position="103"/>
    </location>
</feature>
<organism evidence="7 8">
    <name type="scientific">Cafeteria roenbergensis</name>
    <name type="common">Marine flagellate</name>
    <dbReference type="NCBI Taxonomy" id="33653"/>
    <lineage>
        <taxon>Eukaryota</taxon>
        <taxon>Sar</taxon>
        <taxon>Stramenopiles</taxon>
        <taxon>Bigyra</taxon>
        <taxon>Opalozoa</taxon>
        <taxon>Bicosoecida</taxon>
        <taxon>Cafeteriaceae</taxon>
        <taxon>Cafeteria</taxon>
    </lineage>
</organism>
<name>A0A5A8CBB2_CAFRO</name>
<dbReference type="GO" id="GO:0016491">
    <property type="term" value="F:oxidoreductase activity"/>
    <property type="evidence" value="ECO:0007669"/>
    <property type="project" value="UniProtKB-KW"/>
</dbReference>
<dbReference type="InterPro" id="IPR029479">
    <property type="entry name" value="Nitroreductase"/>
</dbReference>
<evidence type="ECO:0000256" key="4">
    <source>
        <dbReference type="ARBA" id="ARBA00023002"/>
    </source>
</evidence>
<accession>A0A5A8CBB2</accession>
<dbReference type="PANTHER" id="PTHR23026:SF90">
    <property type="entry name" value="IODOTYROSINE DEIODINASE 1"/>
    <property type="match status" value="1"/>
</dbReference>
<comment type="caution">
    <text evidence="7">The sequence shown here is derived from an EMBL/GenBank/DDBJ whole genome shotgun (WGS) entry which is preliminary data.</text>
</comment>